<dbReference type="SMART" id="SM00422">
    <property type="entry name" value="HTH_MERR"/>
    <property type="match status" value="1"/>
</dbReference>
<dbReference type="PROSITE" id="PS50937">
    <property type="entry name" value="HTH_MERR_2"/>
    <property type="match status" value="1"/>
</dbReference>
<comment type="caution">
    <text evidence="2">The sequence shown here is derived from an EMBL/GenBank/DDBJ whole genome shotgun (WGS) entry which is preliminary data.</text>
</comment>
<dbReference type="GO" id="GO:0006355">
    <property type="term" value="P:regulation of DNA-templated transcription"/>
    <property type="evidence" value="ECO:0007669"/>
    <property type="project" value="InterPro"/>
</dbReference>
<evidence type="ECO:0000313" key="2">
    <source>
        <dbReference type="EMBL" id="EOW84670.1"/>
    </source>
</evidence>
<dbReference type="PATRIC" id="fig|1121865.3.peg.562"/>
<dbReference type="Pfam" id="PF00376">
    <property type="entry name" value="MerR"/>
    <property type="match status" value="1"/>
</dbReference>
<dbReference type="STRING" id="1121865.OMW_00568"/>
<dbReference type="Proteomes" id="UP000014113">
    <property type="component" value="Unassembled WGS sequence"/>
</dbReference>
<evidence type="ECO:0000313" key="3">
    <source>
        <dbReference type="Proteomes" id="UP000014113"/>
    </source>
</evidence>
<protein>
    <recommendedName>
        <fullName evidence="1">HTH merR-type domain-containing protein</fullName>
    </recommendedName>
</protein>
<sequence>MSDYLRNIFTNDNLLIGISELSKMTNVSPRQLRYWESKGYIESVDEKHSQTARKYRLFTVFKVQLIKKYLDNDCTLNQALQKADAKIQMAKSFRQLFKQGKIEIQVIEEQFIVMIFRKAQHTEETLYVVFDEKSDDLLYFTGNFKNQQALTQTIIERLNTCKNNV</sequence>
<gene>
    <name evidence="2" type="ORF">I568_01166</name>
</gene>
<organism evidence="2 3">
    <name type="scientific">Enterococcus columbae DSM 7374 = ATCC 51263</name>
    <dbReference type="NCBI Taxonomy" id="1121865"/>
    <lineage>
        <taxon>Bacteria</taxon>
        <taxon>Bacillati</taxon>
        <taxon>Bacillota</taxon>
        <taxon>Bacilli</taxon>
        <taxon>Lactobacillales</taxon>
        <taxon>Enterococcaceae</taxon>
        <taxon>Enterococcus</taxon>
    </lineage>
</organism>
<dbReference type="AlphaFoldDB" id="S0KIJ2"/>
<feature type="domain" description="HTH merR-type" evidence="1">
    <location>
        <begin position="15"/>
        <end position="39"/>
    </location>
</feature>
<dbReference type="eggNOG" id="COG0789">
    <property type="taxonomic scope" value="Bacteria"/>
</dbReference>
<evidence type="ECO:0000259" key="1">
    <source>
        <dbReference type="PROSITE" id="PS50937"/>
    </source>
</evidence>
<name>S0KIJ2_9ENTE</name>
<reference evidence="2 3" key="1">
    <citation type="submission" date="2013-03" db="EMBL/GenBank/DDBJ databases">
        <title>The Genome Sequence of Enterococcus columbae ATCC_51263 (PacBio/Illumina hybrid assembly).</title>
        <authorList>
            <consortium name="The Broad Institute Genomics Platform"/>
            <consortium name="The Broad Institute Genome Sequencing Center for Infectious Disease"/>
            <person name="Earl A."/>
            <person name="Russ C."/>
            <person name="Gilmore M."/>
            <person name="Surin D."/>
            <person name="Walker B."/>
            <person name="Young S."/>
            <person name="Zeng Q."/>
            <person name="Gargeya S."/>
            <person name="Fitzgerald M."/>
            <person name="Haas B."/>
            <person name="Abouelleil A."/>
            <person name="Allen A.W."/>
            <person name="Alvarado L."/>
            <person name="Arachchi H.M."/>
            <person name="Berlin A.M."/>
            <person name="Chapman S.B."/>
            <person name="Gainer-Dewar J."/>
            <person name="Goldberg J."/>
            <person name="Griggs A."/>
            <person name="Gujja S."/>
            <person name="Hansen M."/>
            <person name="Howarth C."/>
            <person name="Imamovic A."/>
            <person name="Ireland A."/>
            <person name="Larimer J."/>
            <person name="McCowan C."/>
            <person name="Murphy C."/>
            <person name="Pearson M."/>
            <person name="Poon T.W."/>
            <person name="Priest M."/>
            <person name="Roberts A."/>
            <person name="Saif S."/>
            <person name="Shea T."/>
            <person name="Sisk P."/>
            <person name="Sykes S."/>
            <person name="Wortman J."/>
            <person name="Nusbaum C."/>
            <person name="Birren B."/>
        </authorList>
    </citation>
    <scope>NUCLEOTIDE SEQUENCE [LARGE SCALE GENOMIC DNA]</scope>
    <source>
        <strain evidence="2 3">ATCC 51263</strain>
    </source>
</reference>
<dbReference type="InterPro" id="IPR000551">
    <property type="entry name" value="MerR-type_HTH_dom"/>
</dbReference>
<dbReference type="OrthoDB" id="9806513at2"/>
<dbReference type="RefSeq" id="WP_016182731.1">
    <property type="nucleotide sequence ID" value="NZ_JXKI01000014.1"/>
</dbReference>
<dbReference type="EMBL" id="ASWJ01000004">
    <property type="protein sequence ID" value="EOW84670.1"/>
    <property type="molecule type" value="Genomic_DNA"/>
</dbReference>
<keyword evidence="3" id="KW-1185">Reference proteome</keyword>
<dbReference type="CDD" id="cd01105">
    <property type="entry name" value="HTH_GlnR-like"/>
    <property type="match status" value="1"/>
</dbReference>
<proteinExistence type="predicted"/>
<accession>S0KIJ2</accession>
<dbReference type="Gene3D" id="1.10.1660.10">
    <property type="match status" value="1"/>
</dbReference>
<dbReference type="SUPFAM" id="SSF46955">
    <property type="entry name" value="Putative DNA-binding domain"/>
    <property type="match status" value="1"/>
</dbReference>
<dbReference type="InterPro" id="IPR009061">
    <property type="entry name" value="DNA-bd_dom_put_sf"/>
</dbReference>
<dbReference type="GO" id="GO:0003677">
    <property type="term" value="F:DNA binding"/>
    <property type="evidence" value="ECO:0007669"/>
    <property type="project" value="InterPro"/>
</dbReference>